<reference evidence="2" key="2">
    <citation type="submission" date="2021-03" db="UniProtKB">
        <authorList>
            <consortium name="EnsemblPlants"/>
        </authorList>
    </citation>
    <scope>IDENTIFICATION</scope>
</reference>
<evidence type="ECO:0000256" key="1">
    <source>
        <dbReference type="SAM" id="MobiDB-lite"/>
    </source>
</evidence>
<evidence type="ECO:0000313" key="3">
    <source>
        <dbReference type="Proteomes" id="UP000596661"/>
    </source>
</evidence>
<feature type="region of interest" description="Disordered" evidence="1">
    <location>
        <begin position="1"/>
        <end position="21"/>
    </location>
</feature>
<sequence length="133" mass="14911">MDLDLKDMFHSPTNPIKKSKKRMTLTRVALGSTREPLKKIKKTVNKKRTSIQLTIEPKKSPDNSTSPAAVSTGEQTLRSVHQVKFSRSQPEIALLEPSCPCMFMLAQKARRYDRCMLPTTGTITRPLSKAIGI</sequence>
<dbReference type="AlphaFoldDB" id="A0A803NJL8"/>
<organism evidence="2 3">
    <name type="scientific">Cannabis sativa</name>
    <name type="common">Hemp</name>
    <name type="synonym">Marijuana</name>
    <dbReference type="NCBI Taxonomy" id="3483"/>
    <lineage>
        <taxon>Eukaryota</taxon>
        <taxon>Viridiplantae</taxon>
        <taxon>Streptophyta</taxon>
        <taxon>Embryophyta</taxon>
        <taxon>Tracheophyta</taxon>
        <taxon>Spermatophyta</taxon>
        <taxon>Magnoliopsida</taxon>
        <taxon>eudicotyledons</taxon>
        <taxon>Gunneridae</taxon>
        <taxon>Pentapetalae</taxon>
        <taxon>rosids</taxon>
        <taxon>fabids</taxon>
        <taxon>Rosales</taxon>
        <taxon>Cannabaceae</taxon>
        <taxon>Cannabis</taxon>
    </lineage>
</organism>
<feature type="compositionally biased region" description="Polar residues" evidence="1">
    <location>
        <begin position="62"/>
        <end position="77"/>
    </location>
</feature>
<dbReference type="Gramene" id="evm.model.01.2073">
    <property type="protein sequence ID" value="cds.evm.model.01.2073"/>
    <property type="gene ID" value="evm.TU.01.2073"/>
</dbReference>
<name>A0A803NJL8_CANSA</name>
<protein>
    <submittedName>
        <fullName evidence="2">Uncharacterized protein</fullName>
    </submittedName>
</protein>
<dbReference type="EMBL" id="UZAU01000056">
    <property type="status" value="NOT_ANNOTATED_CDS"/>
    <property type="molecule type" value="Genomic_DNA"/>
</dbReference>
<feature type="region of interest" description="Disordered" evidence="1">
    <location>
        <begin position="42"/>
        <end position="77"/>
    </location>
</feature>
<dbReference type="EnsemblPlants" id="evm.model.01.2073">
    <property type="protein sequence ID" value="cds.evm.model.01.2073"/>
    <property type="gene ID" value="evm.TU.01.2073"/>
</dbReference>
<dbReference type="Proteomes" id="UP000596661">
    <property type="component" value="Chromosome 1"/>
</dbReference>
<evidence type="ECO:0000313" key="2">
    <source>
        <dbReference type="EnsemblPlants" id="cds.evm.model.01.2073"/>
    </source>
</evidence>
<reference evidence="2" key="1">
    <citation type="submission" date="2018-11" db="EMBL/GenBank/DDBJ databases">
        <authorList>
            <person name="Grassa J C."/>
        </authorList>
    </citation>
    <scope>NUCLEOTIDE SEQUENCE [LARGE SCALE GENOMIC DNA]</scope>
</reference>
<proteinExistence type="predicted"/>
<accession>A0A803NJL8</accession>
<keyword evidence="3" id="KW-1185">Reference proteome</keyword>